<keyword evidence="1 2" id="KW-0732">Signal</keyword>
<dbReference type="EMBL" id="JBHTJV010000002">
    <property type="protein sequence ID" value="MFD0914870.1"/>
    <property type="molecule type" value="Genomic_DNA"/>
</dbReference>
<protein>
    <submittedName>
        <fullName evidence="3">C4-dicarboxylate TRAP transporter substrate-binding protein</fullName>
    </submittedName>
</protein>
<evidence type="ECO:0000313" key="4">
    <source>
        <dbReference type="Proteomes" id="UP001597101"/>
    </source>
</evidence>
<dbReference type="InterPro" id="IPR018389">
    <property type="entry name" value="DctP_fam"/>
</dbReference>
<evidence type="ECO:0000256" key="1">
    <source>
        <dbReference type="ARBA" id="ARBA00022729"/>
    </source>
</evidence>
<feature type="signal peptide" evidence="2">
    <location>
        <begin position="1"/>
        <end position="32"/>
    </location>
</feature>
<dbReference type="Proteomes" id="UP001597101">
    <property type="component" value="Unassembled WGS sequence"/>
</dbReference>
<comment type="caution">
    <text evidence="3">The sequence shown here is derived from an EMBL/GenBank/DDBJ whole genome shotgun (WGS) entry which is preliminary data.</text>
</comment>
<dbReference type="NCBIfam" id="NF037995">
    <property type="entry name" value="TRAP_S1"/>
    <property type="match status" value="1"/>
</dbReference>
<proteinExistence type="predicted"/>
<dbReference type="PANTHER" id="PTHR33376">
    <property type="match status" value="1"/>
</dbReference>
<dbReference type="PROSITE" id="PS51318">
    <property type="entry name" value="TAT"/>
    <property type="match status" value="1"/>
</dbReference>
<keyword evidence="4" id="KW-1185">Reference proteome</keyword>
<sequence length="366" mass="39192">MSAFMKLTRRAVMALALSTAAVVGMGSAPSSAQETINMIAIDGYPDRSMWVKEFSGFFIPRVNEELAKSGKFKINWQESYGGSIVKPRGVLEGIKLGLGDIGIVTTIFHNSALPSQGISAVTPFIASDARAVAKAVDEIAKEFPSINAEFDAENQVYLATGVVLDTYQMFCKDPIAGLSDMEGKKVAGAGYNLRYLEGIEGAAGVRGGLPNFYNMLQTGVVECAMLWPEAAKTFKIAEVAPYMLKADLGAVNSKTVTVNKDVWAKLPDEVKEVLQKVAVEYRDHVAGIAMDRAGESLEAYKAGGGKVVEMDAASRKAWADGMPNIAVEWAKALDKKGAPGSAMLKAYEDKLKAAGFTPVRDWAAEL</sequence>
<dbReference type="CDD" id="cd13666">
    <property type="entry name" value="PBP2_TRAP_DctP_like_1"/>
    <property type="match status" value="1"/>
</dbReference>
<dbReference type="RefSeq" id="WP_377210729.1">
    <property type="nucleotide sequence ID" value="NZ_JBHTJV010000002.1"/>
</dbReference>
<reference evidence="4" key="1">
    <citation type="journal article" date="2019" name="Int. J. Syst. Evol. Microbiol.">
        <title>The Global Catalogue of Microorganisms (GCM) 10K type strain sequencing project: providing services to taxonomists for standard genome sequencing and annotation.</title>
        <authorList>
            <consortium name="The Broad Institute Genomics Platform"/>
            <consortium name="The Broad Institute Genome Sequencing Center for Infectious Disease"/>
            <person name="Wu L."/>
            <person name="Ma J."/>
        </authorList>
    </citation>
    <scope>NUCLEOTIDE SEQUENCE [LARGE SCALE GENOMIC DNA]</scope>
    <source>
        <strain evidence="4">CCUG 60023</strain>
    </source>
</reference>
<name>A0ABW3FD34_9HYPH</name>
<accession>A0ABW3FD34</accession>
<dbReference type="Gene3D" id="3.40.190.170">
    <property type="entry name" value="Bacterial extracellular solute-binding protein, family 7"/>
    <property type="match status" value="1"/>
</dbReference>
<dbReference type="InterPro" id="IPR038404">
    <property type="entry name" value="TRAP_DctP_sf"/>
</dbReference>
<dbReference type="PANTHER" id="PTHR33376:SF15">
    <property type="entry name" value="BLL6794 PROTEIN"/>
    <property type="match status" value="1"/>
</dbReference>
<evidence type="ECO:0000256" key="2">
    <source>
        <dbReference type="SAM" id="SignalP"/>
    </source>
</evidence>
<organism evidence="3 4">
    <name type="scientific">Pseudahrensia aquimaris</name>
    <dbReference type="NCBI Taxonomy" id="744461"/>
    <lineage>
        <taxon>Bacteria</taxon>
        <taxon>Pseudomonadati</taxon>
        <taxon>Pseudomonadota</taxon>
        <taxon>Alphaproteobacteria</taxon>
        <taxon>Hyphomicrobiales</taxon>
        <taxon>Ahrensiaceae</taxon>
        <taxon>Pseudahrensia</taxon>
    </lineage>
</organism>
<evidence type="ECO:0000313" key="3">
    <source>
        <dbReference type="EMBL" id="MFD0914870.1"/>
    </source>
</evidence>
<gene>
    <name evidence="3" type="ORF">ACFQ14_00455</name>
</gene>
<dbReference type="Pfam" id="PF03480">
    <property type="entry name" value="DctP"/>
    <property type="match status" value="1"/>
</dbReference>
<feature type="chain" id="PRO_5045929189" evidence="2">
    <location>
        <begin position="33"/>
        <end position="366"/>
    </location>
</feature>
<dbReference type="InterPro" id="IPR006311">
    <property type="entry name" value="TAT_signal"/>
</dbReference>